<dbReference type="GO" id="GO:0019867">
    <property type="term" value="C:outer membrane"/>
    <property type="evidence" value="ECO:0007669"/>
    <property type="project" value="InterPro"/>
</dbReference>
<feature type="domain" description="Trimeric autotransporter adhesin YadA-like head" evidence="1">
    <location>
        <begin position="250"/>
        <end position="276"/>
    </location>
</feature>
<dbReference type="InterPro" id="IPR024973">
    <property type="entry name" value="ESPR"/>
</dbReference>
<dbReference type="InterPro" id="IPR011049">
    <property type="entry name" value="Serralysin-like_metalloprot_C"/>
</dbReference>
<dbReference type="AlphaFoldDB" id="R9B465"/>
<dbReference type="RefSeq" id="WP_016162911.1">
    <property type="nucleotide sequence ID" value="NZ_KE007346.1"/>
</dbReference>
<evidence type="ECO:0000259" key="2">
    <source>
        <dbReference type="Pfam" id="PF05662"/>
    </source>
</evidence>
<dbReference type="HOGENOM" id="CLU_796034_0_0_6"/>
<feature type="domain" description="ESPR" evidence="3">
    <location>
        <begin position="1"/>
        <end position="31"/>
    </location>
</feature>
<dbReference type="InterPro" id="IPR008640">
    <property type="entry name" value="Adhesin_Head_dom"/>
</dbReference>
<dbReference type="Pfam" id="PF05662">
    <property type="entry name" value="YadA_stalk"/>
    <property type="match status" value="1"/>
</dbReference>
<dbReference type="Proteomes" id="UP000016203">
    <property type="component" value="Unassembled WGS sequence"/>
</dbReference>
<proteinExistence type="predicted"/>
<evidence type="ECO:0008006" key="6">
    <source>
        <dbReference type="Google" id="ProtNLM"/>
    </source>
</evidence>
<dbReference type="EMBL" id="AQFL01000007">
    <property type="protein sequence ID" value="EOR09217.1"/>
    <property type="molecule type" value="Genomic_DNA"/>
</dbReference>
<dbReference type="Pfam" id="PF05658">
    <property type="entry name" value="YadA_head"/>
    <property type="match status" value="1"/>
</dbReference>
<dbReference type="InterPro" id="IPR008635">
    <property type="entry name" value="Coiled_stalk_dom"/>
</dbReference>
<dbReference type="Gene3D" id="2.150.10.10">
    <property type="entry name" value="Serralysin-like metalloprotease, C-terminal"/>
    <property type="match status" value="1"/>
</dbReference>
<sequence length="333" mass="33520">MNHIFKKIWNKSLGRMVVVSENTRSAGKTDNTIGAVSISDTVTTDTMIYRGFGLQTLVLSIAMVTGSNVWAEVCDVNGSGGTGGSTAPSGAFACGINNTISSSSVASNAIGLGNFVSGAGYNSALGSNNTVSSEGAVSVGFLNSSVGPGSTAIGTATNALNPQHYRSLVDNIQNGVLVSVNDIAVTATGASRSTITHINGQAVSAAERDRFFINLEIGGNIAVGRFSSAVGVKNLTLGESSAAVGFNNNATKLNSSVFGTNSQAIADGATAIGNNSLANEANTVSVGRSGAEKRITNVAAASKGTDAVNLGQVQSLFSAIGVSDNYAHNRSPA</sequence>
<reference evidence="4 5" key="1">
    <citation type="submission" date="2013-03" db="EMBL/GenBank/DDBJ databases">
        <title>The Genome Sequence of Acinetobacter sp. CIP 110321.</title>
        <authorList>
            <consortium name="The Broad Institute Genome Sequencing Platform"/>
            <consortium name="The Broad Institute Genome Sequencing Center for Infectious Disease"/>
            <person name="Cerqueira G."/>
            <person name="Feldgarden M."/>
            <person name="Courvalin P."/>
            <person name="Perichon B."/>
            <person name="Grillot-Courvalin C."/>
            <person name="Clermont D."/>
            <person name="Rocha E."/>
            <person name="Yoon E.-J."/>
            <person name="Nemec A."/>
            <person name="Walker B."/>
            <person name="Young S.K."/>
            <person name="Zeng Q."/>
            <person name="Gargeya S."/>
            <person name="Fitzgerald M."/>
            <person name="Haas B."/>
            <person name="Abouelleil A."/>
            <person name="Alvarado L."/>
            <person name="Arachchi H.M."/>
            <person name="Berlin A.M."/>
            <person name="Chapman S.B."/>
            <person name="Dewar J."/>
            <person name="Goldberg J."/>
            <person name="Griggs A."/>
            <person name="Gujja S."/>
            <person name="Hansen M."/>
            <person name="Howarth C."/>
            <person name="Imamovic A."/>
            <person name="Larimer J."/>
            <person name="McCowan C."/>
            <person name="Murphy C."/>
            <person name="Neiman D."/>
            <person name="Pearson M."/>
            <person name="Priest M."/>
            <person name="Roberts A."/>
            <person name="Saif S."/>
            <person name="Shea T."/>
            <person name="Sisk P."/>
            <person name="Sykes S."/>
            <person name="Wortman J."/>
            <person name="Nusbaum C."/>
            <person name="Birren B."/>
        </authorList>
    </citation>
    <scope>NUCLEOTIDE SEQUENCE [LARGE SCALE GENOMIC DNA]</scope>
    <source>
        <strain evidence="4 5">CIP 110321</strain>
    </source>
</reference>
<accession>R9B465</accession>
<feature type="domain" description="Trimeric autotransporter adhesin YadA-like stalk" evidence="2">
    <location>
        <begin position="294"/>
        <end position="319"/>
    </location>
</feature>
<evidence type="ECO:0000259" key="3">
    <source>
        <dbReference type="Pfam" id="PF13018"/>
    </source>
</evidence>
<comment type="caution">
    <text evidence="4">The sequence shown here is derived from an EMBL/GenBank/DDBJ whole genome shotgun (WGS) entry which is preliminary data.</text>
</comment>
<evidence type="ECO:0000313" key="4">
    <source>
        <dbReference type="EMBL" id="EOR09217.1"/>
    </source>
</evidence>
<dbReference type="Pfam" id="PF13018">
    <property type="entry name" value="ESPR"/>
    <property type="match status" value="1"/>
</dbReference>
<evidence type="ECO:0000259" key="1">
    <source>
        <dbReference type="Pfam" id="PF05658"/>
    </source>
</evidence>
<dbReference type="SUPFAM" id="SSF101967">
    <property type="entry name" value="Adhesin YadA, collagen-binding domain"/>
    <property type="match status" value="1"/>
</dbReference>
<organism evidence="4 5">
    <name type="scientific">Acinetobacter genomosp. 15BJ</name>
    <dbReference type="NCBI Taxonomy" id="106651"/>
    <lineage>
        <taxon>Bacteria</taxon>
        <taxon>Pseudomonadati</taxon>
        <taxon>Pseudomonadota</taxon>
        <taxon>Gammaproteobacteria</taxon>
        <taxon>Moraxellales</taxon>
        <taxon>Moraxellaceae</taxon>
        <taxon>Acinetobacter</taxon>
    </lineage>
</organism>
<name>R9B465_9GAMM</name>
<protein>
    <recommendedName>
        <fullName evidence="6">Trimeric autotransporter adhesin YadA-like head domain-containing protein</fullName>
    </recommendedName>
</protein>
<evidence type="ECO:0000313" key="5">
    <source>
        <dbReference type="Proteomes" id="UP000016203"/>
    </source>
</evidence>
<gene>
    <name evidence="4" type="ORF">F896_01069</name>
</gene>